<dbReference type="EMBL" id="AP024849">
    <property type="protein sequence ID" value="BCZ47459.1"/>
    <property type="molecule type" value="Genomic_DNA"/>
</dbReference>
<protein>
    <submittedName>
        <fullName evidence="1">Uncharacterized protein</fullName>
    </submittedName>
</protein>
<accession>A0ABN6J489</accession>
<reference evidence="2" key="1">
    <citation type="submission" date="2021-07" db="EMBL/GenBank/DDBJ databases">
        <title>Complete genome sequencing of a Clostridium isolate.</title>
        <authorList>
            <person name="Ueki A."/>
            <person name="Tonouchi A."/>
        </authorList>
    </citation>
    <scope>NUCLEOTIDE SEQUENCE [LARGE SCALE GENOMIC DNA]</scope>
    <source>
        <strain evidence="2">C5S11</strain>
    </source>
</reference>
<evidence type="ECO:0000313" key="1">
    <source>
        <dbReference type="EMBL" id="BCZ47459.1"/>
    </source>
</evidence>
<keyword evidence="2" id="KW-1185">Reference proteome</keyword>
<organism evidence="1 2">
    <name type="scientific">Clostridium gelidum</name>
    <dbReference type="NCBI Taxonomy" id="704125"/>
    <lineage>
        <taxon>Bacteria</taxon>
        <taxon>Bacillati</taxon>
        <taxon>Bacillota</taxon>
        <taxon>Clostridia</taxon>
        <taxon>Eubacteriales</taxon>
        <taxon>Clostridiaceae</taxon>
        <taxon>Clostridium</taxon>
    </lineage>
</organism>
<proteinExistence type="predicted"/>
<name>A0ABN6J489_9CLOT</name>
<gene>
    <name evidence="1" type="ORF">psyc5s11_35260</name>
</gene>
<dbReference type="Proteomes" id="UP000824633">
    <property type="component" value="Chromosome"/>
</dbReference>
<dbReference type="RefSeq" id="WP_224033796.1">
    <property type="nucleotide sequence ID" value="NZ_AP024849.1"/>
</dbReference>
<evidence type="ECO:0000313" key="2">
    <source>
        <dbReference type="Proteomes" id="UP000824633"/>
    </source>
</evidence>
<sequence length="176" mass="20860">MDYFLLKQDKRYSYIPSIVDWFNNINIKNLNLINADKIKDVTILYVKSDKNNNYLDILDNQLFLVSEDMKKILEKYNTNIIFKMIVLTDFKNSIQNVYYLPIFEEIEALSEDAEMNLNKTVVKKIILNEEKIRNKKVLKIKESSKTMVVVRLDVAESLLRRDFNGIILEKVEIRSK</sequence>